<protein>
    <submittedName>
        <fullName evidence="2">Uncharacterized protein</fullName>
    </submittedName>
</protein>
<evidence type="ECO:0000256" key="1">
    <source>
        <dbReference type="ARBA" id="ARBA00023125"/>
    </source>
</evidence>
<dbReference type="EMBL" id="LKCI01000013">
    <property type="protein sequence ID" value="KTC60978.1"/>
    <property type="molecule type" value="Genomic_DNA"/>
</dbReference>
<proteinExistence type="predicted"/>
<comment type="caution">
    <text evidence="2">The sequence shown here is derived from an EMBL/GenBank/DDBJ whole genome shotgun (WGS) entry which is preliminary data.</text>
</comment>
<reference evidence="2 3" key="1">
    <citation type="submission" date="2015-09" db="EMBL/GenBank/DDBJ databases">
        <title>Genome sequence of ICMP 19499.</title>
        <authorList>
            <person name="Visnovsky S.B."/>
            <person name="Lu A."/>
            <person name="Panda P."/>
            <person name="Pitman A.R."/>
        </authorList>
    </citation>
    <scope>NUCLEOTIDE SEQUENCE [LARGE SCALE GENOMIC DNA]</scope>
    <source>
        <strain evidence="2 3">ICMP 19499</strain>
    </source>
</reference>
<dbReference type="GO" id="GO:0003677">
    <property type="term" value="F:DNA binding"/>
    <property type="evidence" value="ECO:0007669"/>
    <property type="project" value="UniProtKB-KW"/>
</dbReference>
<keyword evidence="1" id="KW-0238">DNA-binding</keyword>
<dbReference type="Proteomes" id="UP000054513">
    <property type="component" value="Unassembled WGS sequence"/>
</dbReference>
<organism evidence="2 3">
    <name type="scientific">Pseudomonas savastanoi</name>
    <name type="common">Pseudomonas syringae pv. savastanoi</name>
    <dbReference type="NCBI Taxonomy" id="29438"/>
    <lineage>
        <taxon>Bacteria</taxon>
        <taxon>Pseudomonadati</taxon>
        <taxon>Pseudomonadota</taxon>
        <taxon>Gammaproteobacteria</taxon>
        <taxon>Pseudomonadales</taxon>
        <taxon>Pseudomonadaceae</taxon>
        <taxon>Pseudomonas</taxon>
    </lineage>
</organism>
<dbReference type="Gene3D" id="1.10.150.130">
    <property type="match status" value="1"/>
</dbReference>
<gene>
    <name evidence="2" type="ORF">AO287_23490</name>
</gene>
<dbReference type="InterPro" id="IPR010998">
    <property type="entry name" value="Integrase_recombinase_N"/>
</dbReference>
<evidence type="ECO:0000313" key="3">
    <source>
        <dbReference type="Proteomes" id="UP000054513"/>
    </source>
</evidence>
<accession>A0AAW3M5R8</accession>
<dbReference type="AlphaFoldDB" id="A0AAW3M5R8"/>
<evidence type="ECO:0000313" key="2">
    <source>
        <dbReference type="EMBL" id="KTC60978.1"/>
    </source>
</evidence>
<sequence>MTATQQARQATELEANNNTFEALAREWHTLRIASWDAVTAKRVRGALERHVSMMAALANELDTVDEHIVFDSITRNRAPSR</sequence>
<name>A0AAW3M5R8_PSESS</name>